<protein>
    <recommendedName>
        <fullName evidence="5">Nucleolar pre-ribosomal-associated protein 1 C-terminal domain-containing protein</fullName>
    </recommendedName>
</protein>
<reference evidence="3 4" key="1">
    <citation type="submission" date="2022-07" db="EMBL/GenBank/DDBJ databases">
        <title>Genome-wide signatures of adaptation to extreme environments.</title>
        <authorList>
            <person name="Cho C.H."/>
            <person name="Yoon H.S."/>
        </authorList>
    </citation>
    <scope>NUCLEOTIDE SEQUENCE [LARGE SCALE GENOMIC DNA]</scope>
    <source>
        <strain evidence="3 4">DBV 063 E5</strain>
    </source>
</reference>
<dbReference type="InterPro" id="IPR039844">
    <property type="entry name" value="URB1"/>
</dbReference>
<dbReference type="Pfam" id="PF16201">
    <property type="entry name" value="NopRA1"/>
    <property type="match status" value="1"/>
</dbReference>
<dbReference type="AlphaFoldDB" id="A0AAV9J0X7"/>
<dbReference type="GO" id="GO:0000466">
    <property type="term" value="P:maturation of 5.8S rRNA from tricistronic rRNA transcript (SSU-rRNA, 5.8S rRNA, LSU-rRNA)"/>
    <property type="evidence" value="ECO:0007669"/>
    <property type="project" value="TreeGrafter"/>
</dbReference>
<dbReference type="InterPro" id="IPR032436">
    <property type="entry name" value="URB1_C"/>
</dbReference>
<dbReference type="EMBL" id="JANCYW010000015">
    <property type="protein sequence ID" value="KAK4537964.1"/>
    <property type="molecule type" value="Genomic_DNA"/>
</dbReference>
<feature type="domain" description="URB1 C-terminal" evidence="2">
    <location>
        <begin position="648"/>
        <end position="796"/>
    </location>
</feature>
<dbReference type="PANTHER" id="PTHR13500:SF0">
    <property type="entry name" value="NUCLEOLAR PRE-RIBOSOMAL-ASSOCIATED PROTEIN 1"/>
    <property type="match status" value="1"/>
</dbReference>
<evidence type="ECO:0000313" key="3">
    <source>
        <dbReference type="EMBL" id="KAK4537964.1"/>
    </source>
</evidence>
<dbReference type="InterPro" id="IPR021714">
    <property type="entry name" value="URB1_N"/>
</dbReference>
<evidence type="ECO:0000259" key="2">
    <source>
        <dbReference type="Pfam" id="PF16201"/>
    </source>
</evidence>
<comment type="caution">
    <text evidence="3">The sequence shown here is derived from an EMBL/GenBank/DDBJ whole genome shotgun (WGS) entry which is preliminary data.</text>
</comment>
<sequence length="844" mass="93249">METSLQQALQSDNTEAVDAVLLAALQDKEQRWRQEGASRTRRLELLVEVWERSAGRTASLAASVLALLVRNGSADVNASTTTRYDVSLARRLLYEHGGRMQRMLGSGHDGEVAGALRILAAVAEIGGGFAREALAVLYGVQRVLLELLRSQRHRRERKRRLDGTRRTSMTEHALVHLMVSTVRASGSLVEGVREYDLLFAELLVNVMRCEAPNEALQLLEALSVCPRLASPRNLSVSLANTPGRGERWQELLAQAIAHSKDSAGVGGMLATLRMGVAGRFAVTRQALRLAPPRLLRAYLEQLADRLPRPDLSERERTMQAHAALATEAWMRVAEDADAILLPTLPLNPFTCNMYLAALGRCPHRPPPLSLSAVIEYVRVEAARASVTLGSLRLARALRLLRYCLERDPAQAFAARLDLSKAIPSVPSDASFGCPFTARELMRMLRVGRRQNRALKLGMRLLDLLRLRPVLRAELCAFLTDYLAEHGLLGNVHRGALCAAEAALWLDLVVAAAPTEQEAWVQVVTQAVGRPYLLVDEARQSAVASSPNGGGEMILSPLYAAVRRQAAHTHSAFFSYCLSRIAQTVMVAAASAVSPAEAPVPTSQPELAPAMITGAVITPPLDTRVTAELERLASQPVLDVREWVQSGALGTAILGLSIADERARLRAYDILATVRALLSEAREFRERRQLMALLDLLRNSIATPRQRIPRAVAVLFQRLAPVVIQPAHDLFRLANSLVMIRPSWPIERRLPFAAELRQRPERRAFEWLLAAMHEGHDGSREYGALLRRHHLDAWVLTASVCHAGLAGRYAPALRELRRRWRQSSEVARELDRRVSFAAWEQIVAL</sequence>
<gene>
    <name evidence="3" type="ORF">CDCA_CDCA15G3989</name>
</gene>
<dbReference type="PANTHER" id="PTHR13500">
    <property type="entry name" value="NUCLEOLAR PRERIBOSOMAL-ASSOCIATED PROTEIN 1"/>
    <property type="match status" value="1"/>
</dbReference>
<name>A0AAV9J0X7_CYACA</name>
<feature type="domain" description="URB1 N-terminal" evidence="1">
    <location>
        <begin position="49"/>
        <end position="186"/>
    </location>
</feature>
<dbReference type="GO" id="GO:0000463">
    <property type="term" value="P:maturation of LSU-rRNA from tricistronic rRNA transcript (SSU-rRNA, 5.8S rRNA, LSU-rRNA)"/>
    <property type="evidence" value="ECO:0007669"/>
    <property type="project" value="TreeGrafter"/>
</dbReference>
<evidence type="ECO:0008006" key="5">
    <source>
        <dbReference type="Google" id="ProtNLM"/>
    </source>
</evidence>
<evidence type="ECO:0000313" key="4">
    <source>
        <dbReference type="Proteomes" id="UP001301350"/>
    </source>
</evidence>
<dbReference type="Proteomes" id="UP001301350">
    <property type="component" value="Unassembled WGS sequence"/>
</dbReference>
<proteinExistence type="predicted"/>
<organism evidence="3 4">
    <name type="scientific">Cyanidium caldarium</name>
    <name type="common">Red alga</name>
    <dbReference type="NCBI Taxonomy" id="2771"/>
    <lineage>
        <taxon>Eukaryota</taxon>
        <taxon>Rhodophyta</taxon>
        <taxon>Bangiophyceae</taxon>
        <taxon>Cyanidiales</taxon>
        <taxon>Cyanidiaceae</taxon>
        <taxon>Cyanidium</taxon>
    </lineage>
</organism>
<evidence type="ECO:0000259" key="1">
    <source>
        <dbReference type="Pfam" id="PF11707"/>
    </source>
</evidence>
<dbReference type="Pfam" id="PF11707">
    <property type="entry name" value="Npa1"/>
    <property type="match status" value="1"/>
</dbReference>
<keyword evidence="4" id="KW-1185">Reference proteome</keyword>
<accession>A0AAV9J0X7</accession>
<dbReference type="GO" id="GO:0005730">
    <property type="term" value="C:nucleolus"/>
    <property type="evidence" value="ECO:0007669"/>
    <property type="project" value="TreeGrafter"/>
</dbReference>